<protein>
    <submittedName>
        <fullName evidence="3">Pyridoxal reductase, putative</fullName>
    </submittedName>
</protein>
<dbReference type="eggNOG" id="KOG1575">
    <property type="taxonomic scope" value="Eukaryota"/>
</dbReference>
<keyword evidence="4" id="KW-1185">Reference proteome</keyword>
<dbReference type="HOGENOM" id="CLU_023205_2_1_1"/>
<dbReference type="GO" id="GO:0005737">
    <property type="term" value="C:cytoplasm"/>
    <property type="evidence" value="ECO:0007669"/>
    <property type="project" value="TreeGrafter"/>
</dbReference>
<feature type="domain" description="NADP-dependent oxidoreductase" evidence="2">
    <location>
        <begin position="12"/>
        <end position="326"/>
    </location>
</feature>
<sequence length="347" mass="38407">MSYKPVEIPGKFGFGTMSMTWTPTPPPFEQSIDTLKFVTSHPEFGTKLINGGEFYGPDDANLKLLKEFLEQNDPKENEKLIISIKGGADTKTLRPDGSQESIGKSIENIASYFPKTNRPKLLFEIARVDGRLPYKETLGYISEYVKNGTIDGISLSEVGIGSIESALEVFPISCVELELSLFSQEVISTGILAKLSEHGIPLIAYSPLCRGILTDHTVENLDSFLGNIPQGDIRHHLDKFQPEIFAKNVPALKALYNYAHDVKHTTLESLALSWILKVSGAKNFRGIPEVTRILPIPSGSTKKRVESNLGSLIELSDEDLQAIDKIFQDHPITGLRYNEALEGTLFQ</sequence>
<dbReference type="OrthoDB" id="37537at2759"/>
<dbReference type="SUPFAM" id="SSF51430">
    <property type="entry name" value="NAD(P)-linked oxidoreductase"/>
    <property type="match status" value="1"/>
</dbReference>
<organism evidence="3 4">
    <name type="scientific">Candida maltosa (strain Xu316)</name>
    <name type="common">Yeast</name>
    <dbReference type="NCBI Taxonomy" id="1245528"/>
    <lineage>
        <taxon>Eukaryota</taxon>
        <taxon>Fungi</taxon>
        <taxon>Dikarya</taxon>
        <taxon>Ascomycota</taxon>
        <taxon>Saccharomycotina</taxon>
        <taxon>Pichiomycetes</taxon>
        <taxon>Debaryomycetaceae</taxon>
        <taxon>Candida/Lodderomyces clade</taxon>
        <taxon>Candida</taxon>
    </lineage>
</organism>
<dbReference type="OMA" id="YPVEETI"/>
<comment type="caution">
    <text evidence="3">The sequence shown here is derived from an EMBL/GenBank/DDBJ whole genome shotgun (WGS) entry which is preliminary data.</text>
</comment>
<dbReference type="PANTHER" id="PTHR43625:SF78">
    <property type="entry name" value="PYRIDOXAL REDUCTASE-RELATED"/>
    <property type="match status" value="1"/>
</dbReference>
<accession>M3HP98</accession>
<dbReference type="Proteomes" id="UP000011777">
    <property type="component" value="Unassembled WGS sequence"/>
</dbReference>
<dbReference type="InterPro" id="IPR023210">
    <property type="entry name" value="NADP_OxRdtase_dom"/>
</dbReference>
<name>M3HP98_CANMX</name>
<evidence type="ECO:0000256" key="1">
    <source>
        <dbReference type="ARBA" id="ARBA00023002"/>
    </source>
</evidence>
<dbReference type="EMBL" id="AOGT01000745">
    <property type="protein sequence ID" value="EMG49307.1"/>
    <property type="molecule type" value="Genomic_DNA"/>
</dbReference>
<reference evidence="3 4" key="1">
    <citation type="submission" date="2013-02" db="EMBL/GenBank/DDBJ databases">
        <title>Genome sequence of Candida maltosa Xu316, a potential industrial strain for xylitol and ethanol production.</title>
        <authorList>
            <person name="Yu J."/>
            <person name="Wang Q."/>
            <person name="Geng X."/>
            <person name="Bao W."/>
            <person name="He P."/>
            <person name="Cai J."/>
        </authorList>
    </citation>
    <scope>NUCLEOTIDE SEQUENCE [LARGE SCALE GENOMIC DNA]</scope>
    <source>
        <strain evidence="4">Xu316</strain>
    </source>
</reference>
<dbReference type="PANTHER" id="PTHR43625">
    <property type="entry name" value="AFLATOXIN B1 ALDEHYDE REDUCTASE"/>
    <property type="match status" value="1"/>
</dbReference>
<proteinExistence type="predicted"/>
<dbReference type="GO" id="GO:0016491">
    <property type="term" value="F:oxidoreductase activity"/>
    <property type="evidence" value="ECO:0007669"/>
    <property type="project" value="UniProtKB-KW"/>
</dbReference>
<dbReference type="Pfam" id="PF00248">
    <property type="entry name" value="Aldo_ket_red"/>
    <property type="match status" value="1"/>
</dbReference>
<evidence type="ECO:0000313" key="4">
    <source>
        <dbReference type="Proteomes" id="UP000011777"/>
    </source>
</evidence>
<dbReference type="InterPro" id="IPR036812">
    <property type="entry name" value="NAD(P)_OxRdtase_dom_sf"/>
</dbReference>
<dbReference type="AlphaFoldDB" id="M3HP98"/>
<dbReference type="CDD" id="cd19077">
    <property type="entry name" value="AKR_AKR8A1-2"/>
    <property type="match status" value="1"/>
</dbReference>
<evidence type="ECO:0000259" key="2">
    <source>
        <dbReference type="Pfam" id="PF00248"/>
    </source>
</evidence>
<gene>
    <name evidence="3" type="ORF">G210_5951</name>
</gene>
<evidence type="ECO:0000313" key="3">
    <source>
        <dbReference type="EMBL" id="EMG49307.1"/>
    </source>
</evidence>
<dbReference type="Gene3D" id="3.20.20.100">
    <property type="entry name" value="NADP-dependent oxidoreductase domain"/>
    <property type="match status" value="1"/>
</dbReference>
<dbReference type="InterPro" id="IPR050791">
    <property type="entry name" value="Aldo-Keto_reductase"/>
</dbReference>
<keyword evidence="1" id="KW-0560">Oxidoreductase</keyword>
<dbReference type="STRING" id="1245528.M3HP98"/>